<comment type="subunit">
    <text evidence="7 9">Part of the 50S ribosomal subunit. Forms a cluster with proteins L14 and L19.</text>
</comment>
<dbReference type="Pfam" id="PF00297">
    <property type="entry name" value="Ribosomal_L3"/>
    <property type="match status" value="1"/>
</dbReference>
<dbReference type="NCBIfam" id="TIGR03625">
    <property type="entry name" value="L3_bact"/>
    <property type="match status" value="1"/>
</dbReference>
<dbReference type="GO" id="GO:0022625">
    <property type="term" value="C:cytosolic large ribosomal subunit"/>
    <property type="evidence" value="ECO:0007669"/>
    <property type="project" value="TreeGrafter"/>
</dbReference>
<dbReference type="PANTHER" id="PTHR11229:SF16">
    <property type="entry name" value="LARGE RIBOSOMAL SUBUNIT PROTEIN UL3C"/>
    <property type="match status" value="1"/>
</dbReference>
<evidence type="ECO:0000256" key="7">
    <source>
        <dbReference type="HAMAP-Rule" id="MF_01325"/>
    </source>
</evidence>
<dbReference type="FunFam" id="3.30.160.810:FF:000001">
    <property type="entry name" value="50S ribosomal protein L3"/>
    <property type="match status" value="1"/>
</dbReference>
<gene>
    <name evidence="7" type="primary">rplC</name>
    <name evidence="10" type="ORF">DRP53_08625</name>
</gene>
<reference evidence="10 11" key="1">
    <citation type="submission" date="2018-06" db="EMBL/GenBank/DDBJ databases">
        <title>Extensive metabolic versatility and redundancy in microbially diverse, dynamic hydrothermal sediments.</title>
        <authorList>
            <person name="Dombrowski N."/>
            <person name="Teske A."/>
            <person name="Baker B.J."/>
        </authorList>
    </citation>
    <scope>NUCLEOTIDE SEQUENCE [LARGE SCALE GENOMIC DNA]</scope>
    <source>
        <strain evidence="10">B36_G15</strain>
    </source>
</reference>
<dbReference type="GO" id="GO:0003735">
    <property type="term" value="F:structural constituent of ribosome"/>
    <property type="evidence" value="ECO:0007669"/>
    <property type="project" value="UniProtKB-UniRule"/>
</dbReference>
<organism evidence="10 11">
    <name type="scientific">candidate division WOR-3 bacterium</name>
    <dbReference type="NCBI Taxonomy" id="2052148"/>
    <lineage>
        <taxon>Bacteria</taxon>
        <taxon>Bacteria division WOR-3</taxon>
    </lineage>
</organism>
<dbReference type="EMBL" id="QNBE01000093">
    <property type="protein sequence ID" value="RKX69300.1"/>
    <property type="molecule type" value="Genomic_DNA"/>
</dbReference>
<evidence type="ECO:0000256" key="5">
    <source>
        <dbReference type="ARBA" id="ARBA00023274"/>
    </source>
</evidence>
<name>A0A660SH38_UNCW3</name>
<evidence type="ECO:0000256" key="1">
    <source>
        <dbReference type="ARBA" id="ARBA00006540"/>
    </source>
</evidence>
<dbReference type="PROSITE" id="PS00474">
    <property type="entry name" value="RIBOSOMAL_L3"/>
    <property type="match status" value="1"/>
</dbReference>
<dbReference type="SUPFAM" id="SSF50447">
    <property type="entry name" value="Translation proteins"/>
    <property type="match status" value="1"/>
</dbReference>
<dbReference type="AlphaFoldDB" id="A0A660SH38"/>
<proteinExistence type="inferred from homology"/>
<evidence type="ECO:0000256" key="8">
    <source>
        <dbReference type="RuleBase" id="RU003905"/>
    </source>
</evidence>
<keyword evidence="3 7" id="KW-0694">RNA-binding</keyword>
<dbReference type="InterPro" id="IPR019927">
    <property type="entry name" value="Ribosomal_uL3_bac/org-type"/>
</dbReference>
<keyword evidence="5 7" id="KW-0687">Ribonucleoprotein</keyword>
<dbReference type="FunFam" id="2.40.30.10:FF:000004">
    <property type="entry name" value="50S ribosomal protein L3"/>
    <property type="match status" value="1"/>
</dbReference>
<dbReference type="PANTHER" id="PTHR11229">
    <property type="entry name" value="50S RIBOSOMAL PROTEIN L3"/>
    <property type="match status" value="1"/>
</dbReference>
<comment type="function">
    <text evidence="7 9">One of the primary rRNA binding proteins, it binds directly near the 3'-end of the 23S rRNA, where it nucleates assembly of the 50S subunit.</text>
</comment>
<sequence length="204" mass="22596">MIGLIGKKLHMSQEFTDDGEVVPVTVVQAGPCFISQIKRKKTDGYDAIQIGFGEKKKANRPTIGHFKKANLPPLRYLTEIKVDNIEEYKLGQKLDVSIFKEGDLVDVTGYSKGRGFAGGVKRWDWGGGPDSHGSATHRRIGSAGATTFPGRTWKGQHMAGHYGNERITVKNLKVVKVEKEKNLLYLKGAVPGPRNGRLIIRRKK</sequence>
<dbReference type="Gene3D" id="3.30.160.810">
    <property type="match status" value="1"/>
</dbReference>
<evidence type="ECO:0000256" key="3">
    <source>
        <dbReference type="ARBA" id="ARBA00022884"/>
    </source>
</evidence>
<dbReference type="InterPro" id="IPR000597">
    <property type="entry name" value="Ribosomal_uL3"/>
</dbReference>
<evidence type="ECO:0000256" key="4">
    <source>
        <dbReference type="ARBA" id="ARBA00022980"/>
    </source>
</evidence>
<keyword evidence="2 7" id="KW-0699">rRNA-binding</keyword>
<dbReference type="GO" id="GO:0019843">
    <property type="term" value="F:rRNA binding"/>
    <property type="evidence" value="ECO:0007669"/>
    <property type="project" value="UniProtKB-UniRule"/>
</dbReference>
<dbReference type="Gene3D" id="2.40.30.10">
    <property type="entry name" value="Translation factors"/>
    <property type="match status" value="1"/>
</dbReference>
<dbReference type="GO" id="GO:0006412">
    <property type="term" value="P:translation"/>
    <property type="evidence" value="ECO:0007669"/>
    <property type="project" value="UniProtKB-UniRule"/>
</dbReference>
<evidence type="ECO:0000313" key="11">
    <source>
        <dbReference type="Proteomes" id="UP000268469"/>
    </source>
</evidence>
<comment type="caution">
    <text evidence="10">The sequence shown here is derived from an EMBL/GenBank/DDBJ whole genome shotgun (WGS) entry which is preliminary data.</text>
</comment>
<accession>A0A660SH38</accession>
<evidence type="ECO:0000256" key="9">
    <source>
        <dbReference type="RuleBase" id="RU003906"/>
    </source>
</evidence>
<dbReference type="InterPro" id="IPR009000">
    <property type="entry name" value="Transl_B-barrel_sf"/>
</dbReference>
<evidence type="ECO:0000313" key="10">
    <source>
        <dbReference type="EMBL" id="RKX69300.1"/>
    </source>
</evidence>
<keyword evidence="4 7" id="KW-0689">Ribosomal protein</keyword>
<comment type="similarity">
    <text evidence="1 7 8">Belongs to the universal ribosomal protein uL3 family.</text>
</comment>
<dbReference type="Proteomes" id="UP000268469">
    <property type="component" value="Unassembled WGS sequence"/>
</dbReference>
<protein>
    <recommendedName>
        <fullName evidence="6 7">Large ribosomal subunit protein uL3</fullName>
    </recommendedName>
</protein>
<dbReference type="HAMAP" id="MF_01325_B">
    <property type="entry name" value="Ribosomal_uL3_B"/>
    <property type="match status" value="1"/>
</dbReference>
<evidence type="ECO:0000256" key="2">
    <source>
        <dbReference type="ARBA" id="ARBA00022730"/>
    </source>
</evidence>
<dbReference type="InterPro" id="IPR019926">
    <property type="entry name" value="Ribosomal_uL3_CS"/>
</dbReference>
<evidence type="ECO:0000256" key="6">
    <source>
        <dbReference type="ARBA" id="ARBA00035243"/>
    </source>
</evidence>